<gene>
    <name evidence="2" type="ORF">SCE1572_47935</name>
</gene>
<dbReference type="PATRIC" id="fig|1254432.3.peg.10823"/>
<sequence>MDERDARGGELLDDVILAHSCRLGATYASRHYVPYEGYQRKRDGFDPRNFMEGNVEVLRSGDFADEDEHRGSDKDEAPLGFGLAESTSSTPALRFRSARELANRLGGVSPEDRRMPGGRASPRLVLFGA</sequence>
<dbReference type="AlphaFoldDB" id="S4Y9H6"/>
<dbReference type="EMBL" id="CP003969">
    <property type="protein sequence ID" value="AGP41554.1"/>
    <property type="molecule type" value="Genomic_DNA"/>
</dbReference>
<protein>
    <submittedName>
        <fullName evidence="2">Uncharacterized protein</fullName>
    </submittedName>
</protein>
<reference evidence="2 3" key="1">
    <citation type="journal article" date="2013" name="Sci. Rep.">
        <title>Extraordinary expansion of a Sorangium cellulosum genome from an alkaline milieu.</title>
        <authorList>
            <person name="Han K."/>
            <person name="Li Z.F."/>
            <person name="Peng R."/>
            <person name="Zhu L.P."/>
            <person name="Zhou T."/>
            <person name="Wang L.G."/>
            <person name="Li S.G."/>
            <person name="Zhang X.B."/>
            <person name="Hu W."/>
            <person name="Wu Z.H."/>
            <person name="Qin N."/>
            <person name="Li Y.Z."/>
        </authorList>
    </citation>
    <scope>NUCLEOTIDE SEQUENCE [LARGE SCALE GENOMIC DNA]</scope>
    <source>
        <strain evidence="2 3">So0157-2</strain>
    </source>
</reference>
<dbReference type="STRING" id="1254432.SCE1572_47935"/>
<evidence type="ECO:0000313" key="3">
    <source>
        <dbReference type="Proteomes" id="UP000014803"/>
    </source>
</evidence>
<dbReference type="Proteomes" id="UP000014803">
    <property type="component" value="Chromosome"/>
</dbReference>
<accession>S4Y9H6</accession>
<feature type="region of interest" description="Disordered" evidence="1">
    <location>
        <begin position="106"/>
        <end position="129"/>
    </location>
</feature>
<proteinExistence type="predicted"/>
<dbReference type="HOGENOM" id="CLU_1947425_0_0_7"/>
<dbReference type="KEGG" id="scu:SCE1572_47935"/>
<evidence type="ECO:0000313" key="2">
    <source>
        <dbReference type="EMBL" id="AGP41554.1"/>
    </source>
</evidence>
<organism evidence="2 3">
    <name type="scientific">Sorangium cellulosum So0157-2</name>
    <dbReference type="NCBI Taxonomy" id="1254432"/>
    <lineage>
        <taxon>Bacteria</taxon>
        <taxon>Pseudomonadati</taxon>
        <taxon>Myxococcota</taxon>
        <taxon>Polyangia</taxon>
        <taxon>Polyangiales</taxon>
        <taxon>Polyangiaceae</taxon>
        <taxon>Sorangium</taxon>
    </lineage>
</organism>
<feature type="compositionally biased region" description="Basic and acidic residues" evidence="1">
    <location>
        <begin position="67"/>
        <end position="77"/>
    </location>
</feature>
<name>S4Y9H6_SORCE</name>
<evidence type="ECO:0000256" key="1">
    <source>
        <dbReference type="SAM" id="MobiDB-lite"/>
    </source>
</evidence>
<feature type="region of interest" description="Disordered" evidence="1">
    <location>
        <begin position="61"/>
        <end position="93"/>
    </location>
</feature>